<evidence type="ECO:0000256" key="1">
    <source>
        <dbReference type="SAM" id="MobiDB-lite"/>
    </source>
</evidence>
<dbReference type="AlphaFoldDB" id="A0AAD8MXM6"/>
<comment type="caution">
    <text evidence="2">The sequence shown here is derived from an EMBL/GenBank/DDBJ whole genome shotgun (WGS) entry which is preliminary data.</text>
</comment>
<organism evidence="2 3">
    <name type="scientific">Heracleum sosnowskyi</name>
    <dbReference type="NCBI Taxonomy" id="360622"/>
    <lineage>
        <taxon>Eukaryota</taxon>
        <taxon>Viridiplantae</taxon>
        <taxon>Streptophyta</taxon>
        <taxon>Embryophyta</taxon>
        <taxon>Tracheophyta</taxon>
        <taxon>Spermatophyta</taxon>
        <taxon>Magnoliopsida</taxon>
        <taxon>eudicotyledons</taxon>
        <taxon>Gunneridae</taxon>
        <taxon>Pentapetalae</taxon>
        <taxon>asterids</taxon>
        <taxon>campanulids</taxon>
        <taxon>Apiales</taxon>
        <taxon>Apiaceae</taxon>
        <taxon>Apioideae</taxon>
        <taxon>apioid superclade</taxon>
        <taxon>Tordylieae</taxon>
        <taxon>Tordyliinae</taxon>
        <taxon>Heracleum</taxon>
    </lineage>
</organism>
<evidence type="ECO:0000313" key="2">
    <source>
        <dbReference type="EMBL" id="KAK1388834.1"/>
    </source>
</evidence>
<feature type="region of interest" description="Disordered" evidence="1">
    <location>
        <begin position="1"/>
        <end position="44"/>
    </location>
</feature>
<sequence length="104" mass="12022">MTSANIGVLNEDADVREEPENEATLVESEQETETEELQTQNAKSDFVENDAEEAEEENMINYDPGTWKNINQWLRGLLVRKGHVRIILERFSKDSNNQHFSSMH</sequence>
<proteinExistence type="predicted"/>
<reference evidence="2" key="1">
    <citation type="submission" date="2023-02" db="EMBL/GenBank/DDBJ databases">
        <title>Genome of toxic invasive species Heracleum sosnowskyi carries increased number of genes despite the absence of recent whole-genome duplications.</title>
        <authorList>
            <person name="Schelkunov M."/>
            <person name="Shtratnikova V."/>
            <person name="Makarenko M."/>
            <person name="Klepikova A."/>
            <person name="Omelchenko D."/>
            <person name="Novikova G."/>
            <person name="Obukhova E."/>
            <person name="Bogdanov V."/>
            <person name="Penin A."/>
            <person name="Logacheva M."/>
        </authorList>
    </citation>
    <scope>NUCLEOTIDE SEQUENCE</scope>
    <source>
        <strain evidence="2">Hsosn_3</strain>
        <tissue evidence="2">Leaf</tissue>
    </source>
</reference>
<accession>A0AAD8MXM6</accession>
<reference evidence="2" key="2">
    <citation type="submission" date="2023-05" db="EMBL/GenBank/DDBJ databases">
        <authorList>
            <person name="Schelkunov M.I."/>
        </authorList>
    </citation>
    <scope>NUCLEOTIDE SEQUENCE</scope>
    <source>
        <strain evidence="2">Hsosn_3</strain>
        <tissue evidence="2">Leaf</tissue>
    </source>
</reference>
<feature type="compositionally biased region" description="Acidic residues" evidence="1">
    <location>
        <begin position="11"/>
        <end position="21"/>
    </location>
</feature>
<gene>
    <name evidence="2" type="ORF">POM88_017012</name>
</gene>
<protein>
    <submittedName>
        <fullName evidence="2">Uncharacterized protein</fullName>
    </submittedName>
</protein>
<evidence type="ECO:0000313" key="3">
    <source>
        <dbReference type="Proteomes" id="UP001237642"/>
    </source>
</evidence>
<keyword evidence="3" id="KW-1185">Reference proteome</keyword>
<dbReference type="EMBL" id="JAUIZM010000004">
    <property type="protein sequence ID" value="KAK1388834.1"/>
    <property type="molecule type" value="Genomic_DNA"/>
</dbReference>
<name>A0AAD8MXM6_9APIA</name>
<dbReference type="Proteomes" id="UP001237642">
    <property type="component" value="Unassembled WGS sequence"/>
</dbReference>